<gene>
    <name evidence="2" type="ORF">JRQ81_013660</name>
</gene>
<comment type="caution">
    <text evidence="2">The sequence shown here is derived from an EMBL/GenBank/DDBJ whole genome shotgun (WGS) entry which is preliminary data.</text>
</comment>
<dbReference type="Proteomes" id="UP001142489">
    <property type="component" value="Unassembled WGS sequence"/>
</dbReference>
<protein>
    <recommendedName>
        <fullName evidence="1">DUF4371 domain-containing protein</fullName>
    </recommendedName>
</protein>
<dbReference type="EMBL" id="JAPFRF010000004">
    <property type="protein sequence ID" value="KAJ7335719.1"/>
    <property type="molecule type" value="Genomic_DNA"/>
</dbReference>
<name>A0A9Q0XZL4_9SAUR</name>
<dbReference type="InterPro" id="IPR025398">
    <property type="entry name" value="DUF4371"/>
</dbReference>
<dbReference type="PANTHER" id="PTHR45749:SF21">
    <property type="entry name" value="DUF4371 DOMAIN-CONTAINING PROTEIN"/>
    <property type="match status" value="1"/>
</dbReference>
<feature type="non-terminal residue" evidence="2">
    <location>
        <position position="1"/>
    </location>
</feature>
<dbReference type="Pfam" id="PF14291">
    <property type="entry name" value="DUF4371"/>
    <property type="match status" value="1"/>
</dbReference>
<evidence type="ECO:0000259" key="1">
    <source>
        <dbReference type="Pfam" id="PF14291"/>
    </source>
</evidence>
<dbReference type="OrthoDB" id="9950531at2759"/>
<feature type="domain" description="DUF4371" evidence="1">
    <location>
        <begin position="1"/>
        <end position="120"/>
    </location>
</feature>
<keyword evidence="3" id="KW-1185">Reference proteome</keyword>
<evidence type="ECO:0000313" key="3">
    <source>
        <dbReference type="Proteomes" id="UP001142489"/>
    </source>
</evidence>
<reference evidence="2" key="1">
    <citation type="journal article" date="2023" name="DNA Res.">
        <title>Chromosome-level genome assembly of Phrynocephalus forsythii using third-generation DNA sequencing and Hi-C analysis.</title>
        <authorList>
            <person name="Qi Y."/>
            <person name="Zhao W."/>
            <person name="Zhao Y."/>
            <person name="Niu C."/>
            <person name="Cao S."/>
            <person name="Zhang Y."/>
        </authorList>
    </citation>
    <scope>NUCLEOTIDE SEQUENCE</scope>
    <source>
        <tissue evidence="2">Muscle</tissue>
    </source>
</reference>
<sequence length="128" mass="14726">HRESISGKKSGNFIELLKLVAEFDPVMEGHLLYMQQNPGSTTYLSPEIQNEFIQLLASTVTEKLMYDINRAKYYGIMFDSTPDAAHQEQMSETIRYVDINFEGKTVVVKESFLGFIQTHKKMQQVLQT</sequence>
<dbReference type="AlphaFoldDB" id="A0A9Q0XZL4"/>
<organism evidence="2 3">
    <name type="scientific">Phrynocephalus forsythii</name>
    <dbReference type="NCBI Taxonomy" id="171643"/>
    <lineage>
        <taxon>Eukaryota</taxon>
        <taxon>Metazoa</taxon>
        <taxon>Chordata</taxon>
        <taxon>Craniata</taxon>
        <taxon>Vertebrata</taxon>
        <taxon>Euteleostomi</taxon>
        <taxon>Lepidosauria</taxon>
        <taxon>Squamata</taxon>
        <taxon>Bifurcata</taxon>
        <taxon>Unidentata</taxon>
        <taxon>Episquamata</taxon>
        <taxon>Toxicofera</taxon>
        <taxon>Iguania</taxon>
        <taxon>Acrodonta</taxon>
        <taxon>Agamidae</taxon>
        <taxon>Agaminae</taxon>
        <taxon>Phrynocephalus</taxon>
    </lineage>
</organism>
<evidence type="ECO:0000313" key="2">
    <source>
        <dbReference type="EMBL" id="KAJ7335719.1"/>
    </source>
</evidence>
<dbReference type="PANTHER" id="PTHR45749">
    <property type="match status" value="1"/>
</dbReference>
<accession>A0A9Q0XZL4</accession>
<proteinExistence type="predicted"/>